<dbReference type="OrthoDB" id="125792at2759"/>
<sequence>MHDLHYLPRCEKKRLVKGWHSIQVPSNIFCDVANGEPSEGSQISHSDSMRSLFATPPGALNYETYRNAITWRSTSITTDEFLGANDYRRNQQQTEKLPKTVAQVKHAYRTRARREEKLDAIKAIRKREMVLKLRSGPQSHERELKTKVLPQPQVNLESYHEETCNEENEDNVTLDARQDEVNDETQLLNLPVDKILTNAAYRNEVLRHIRQKLSGGSEILLQSDCINSKEIVNNTRLMIQTLCTLSLAYCVRDQNVVPEIISSLEYTTQLALCLVPRHQPIH</sequence>
<keyword evidence="2" id="KW-1185">Reference proteome</keyword>
<evidence type="ECO:0000313" key="1">
    <source>
        <dbReference type="EMBL" id="OWZ20990.1"/>
    </source>
</evidence>
<dbReference type="Proteomes" id="UP000198211">
    <property type="component" value="Unassembled WGS sequence"/>
</dbReference>
<dbReference type="AlphaFoldDB" id="A0A225WVU7"/>
<reference evidence="2" key="1">
    <citation type="submission" date="2017-03" db="EMBL/GenBank/DDBJ databases">
        <title>Phytopthora megakarya and P. palmivora, two closely related causual agents of cacao black pod achieved similar genome size and gene model numbers by different mechanisms.</title>
        <authorList>
            <person name="Ali S."/>
            <person name="Shao J."/>
            <person name="Larry D.J."/>
            <person name="Kronmiller B."/>
            <person name="Shen D."/>
            <person name="Strem M.D."/>
            <person name="Melnick R.L."/>
            <person name="Guiltinan M.J."/>
            <person name="Tyler B.M."/>
            <person name="Meinhardt L.W."/>
            <person name="Bailey B.A."/>
        </authorList>
    </citation>
    <scope>NUCLEOTIDE SEQUENCE [LARGE SCALE GENOMIC DNA]</scope>
    <source>
        <strain evidence="2">zdho120</strain>
    </source>
</reference>
<protein>
    <submittedName>
        <fullName evidence="1">Uncharacterized protein</fullName>
    </submittedName>
</protein>
<organism evidence="1 2">
    <name type="scientific">Phytophthora megakarya</name>
    <dbReference type="NCBI Taxonomy" id="4795"/>
    <lineage>
        <taxon>Eukaryota</taxon>
        <taxon>Sar</taxon>
        <taxon>Stramenopiles</taxon>
        <taxon>Oomycota</taxon>
        <taxon>Peronosporomycetes</taxon>
        <taxon>Peronosporales</taxon>
        <taxon>Peronosporaceae</taxon>
        <taxon>Phytophthora</taxon>
    </lineage>
</organism>
<gene>
    <name evidence="1" type="ORF">PHMEG_0004537</name>
</gene>
<comment type="caution">
    <text evidence="1">The sequence shown here is derived from an EMBL/GenBank/DDBJ whole genome shotgun (WGS) entry which is preliminary data.</text>
</comment>
<evidence type="ECO:0000313" key="2">
    <source>
        <dbReference type="Proteomes" id="UP000198211"/>
    </source>
</evidence>
<name>A0A225WVU7_9STRA</name>
<dbReference type="EMBL" id="NBNE01000269">
    <property type="protein sequence ID" value="OWZ20990.1"/>
    <property type="molecule type" value="Genomic_DNA"/>
</dbReference>
<accession>A0A225WVU7</accession>
<proteinExistence type="predicted"/>